<comment type="catalytic activity">
    <reaction evidence="10 11">
        <text>L-lysyl(79)-[histone H3] + 3 S-adenosyl-L-methionine = N(6),N(6),N(6)-trimethyl-L-lysyl(79)-[histone H3] + 3 S-adenosyl-L-homocysteine + 3 H(+)</text>
        <dbReference type="Rhea" id="RHEA:60328"/>
        <dbReference type="Rhea" id="RHEA-COMP:15549"/>
        <dbReference type="Rhea" id="RHEA-COMP:15552"/>
        <dbReference type="ChEBI" id="CHEBI:15378"/>
        <dbReference type="ChEBI" id="CHEBI:29969"/>
        <dbReference type="ChEBI" id="CHEBI:57856"/>
        <dbReference type="ChEBI" id="CHEBI:59789"/>
        <dbReference type="ChEBI" id="CHEBI:61961"/>
        <dbReference type="EC" id="2.1.1.360"/>
    </reaction>
</comment>
<evidence type="ECO:0000256" key="12">
    <source>
        <dbReference type="SAM" id="MobiDB-lite"/>
    </source>
</evidence>
<keyword evidence="4 11" id="KW-0489">Methyltransferase</keyword>
<dbReference type="EMBL" id="HE681721">
    <property type="protein sequence ID" value="CCG25775.1"/>
    <property type="molecule type" value="Genomic_DNA"/>
</dbReference>
<organism evidence="15 16">
    <name type="scientific">Candida orthopsilosis (strain 90-125)</name>
    <name type="common">Yeast</name>
    <dbReference type="NCBI Taxonomy" id="1136231"/>
    <lineage>
        <taxon>Eukaryota</taxon>
        <taxon>Fungi</taxon>
        <taxon>Dikarya</taxon>
        <taxon>Ascomycota</taxon>
        <taxon>Saccharomycotina</taxon>
        <taxon>Pichiomycetes</taxon>
        <taxon>Debaryomycetaceae</taxon>
        <taxon>Candida/Lodderomyces clade</taxon>
        <taxon>Candida</taxon>
    </lineage>
</organism>
<keyword evidence="6 11" id="KW-0949">S-adenosyl-L-methionine</keyword>
<feature type="region of interest" description="Disordered" evidence="12">
    <location>
        <begin position="402"/>
        <end position="431"/>
    </location>
</feature>
<feature type="compositionally biased region" description="Basic and acidic residues" evidence="12">
    <location>
        <begin position="1459"/>
        <end position="1468"/>
    </location>
</feature>
<comment type="function">
    <text evidence="11">Histone methyltransferase that specifically trimethylates histone H3 to form H3K79me3. This methylation is required for telomere silencing and for the pachytene checkpoint during the meiotic cell cycle by allowing the recruitment of RAD9 to double strand breaks. Nucleosomes are preferred as substrate compared to free histone.</text>
</comment>
<comment type="miscellaneous">
    <text evidence="11">In contrast to other lysine histone methyltransferases, it does not contain a SET domain, suggesting the existence of another mechanism for methylation of lysine residues of histones.</text>
</comment>
<comment type="activity regulation">
    <text evidence="11">Ubiquitination of histone H2B to form H2BK123ub1 is required for efficient DOT1 methyltransferase activity on histone H3.</text>
</comment>
<dbReference type="HOGENOM" id="CLU_004528_0_0_1"/>
<dbReference type="Pfam" id="PF08123">
    <property type="entry name" value="DOT1"/>
    <property type="match status" value="1"/>
</dbReference>
<evidence type="ECO:0000313" key="15">
    <source>
        <dbReference type="EMBL" id="CCG25775.1"/>
    </source>
</evidence>
<dbReference type="CDD" id="cd00167">
    <property type="entry name" value="SANT"/>
    <property type="match status" value="2"/>
</dbReference>
<dbReference type="InterPro" id="IPR030445">
    <property type="entry name" value="H3-K79_meTrfase"/>
</dbReference>
<dbReference type="eggNOG" id="KOG3924">
    <property type="taxonomic scope" value="Eukaryota"/>
</dbReference>
<evidence type="ECO:0000256" key="4">
    <source>
        <dbReference type="ARBA" id="ARBA00022603"/>
    </source>
</evidence>
<dbReference type="Gene3D" id="3.40.50.150">
    <property type="entry name" value="Vaccinia Virus protein VP39"/>
    <property type="match status" value="1"/>
</dbReference>
<evidence type="ECO:0000256" key="10">
    <source>
        <dbReference type="ARBA" id="ARBA00047770"/>
    </source>
</evidence>
<dbReference type="OrthoDB" id="443402at2759"/>
<proteinExistence type="inferred from homology"/>
<dbReference type="InterPro" id="IPR009057">
    <property type="entry name" value="Homeodomain-like_sf"/>
</dbReference>
<feature type="domain" description="Myb-like" evidence="13">
    <location>
        <begin position="347"/>
        <end position="397"/>
    </location>
</feature>
<dbReference type="PANTHER" id="PTHR21451:SF0">
    <property type="entry name" value="HISTONE-LYSINE N-METHYLTRANSFERASE, H3 LYSINE-79 SPECIFIC"/>
    <property type="match status" value="1"/>
</dbReference>
<gene>
    <name evidence="15" type="ORF">CORT_0C04010</name>
</gene>
<dbReference type="PROSITE" id="PS51569">
    <property type="entry name" value="DOT1"/>
    <property type="match status" value="1"/>
</dbReference>
<dbReference type="EC" id="2.1.1.360" evidence="2 11"/>
<feature type="region of interest" description="Disordered" evidence="12">
    <location>
        <begin position="1406"/>
        <end position="1468"/>
    </location>
</feature>
<dbReference type="KEGG" id="cot:CORT_0C04010"/>
<feature type="domain" description="DOT1" evidence="14">
    <location>
        <begin position="1067"/>
        <end position="1389"/>
    </location>
</feature>
<feature type="region of interest" description="Disordered" evidence="12">
    <location>
        <begin position="799"/>
        <end position="821"/>
    </location>
</feature>
<dbReference type="Gene3D" id="1.10.260.170">
    <property type="match status" value="1"/>
</dbReference>
<dbReference type="GO" id="GO:0005634">
    <property type="term" value="C:nucleus"/>
    <property type="evidence" value="ECO:0007669"/>
    <property type="project" value="UniProtKB-SubCell"/>
</dbReference>
<feature type="compositionally biased region" description="Polar residues" evidence="12">
    <location>
        <begin position="233"/>
        <end position="257"/>
    </location>
</feature>
<evidence type="ECO:0000256" key="7">
    <source>
        <dbReference type="ARBA" id="ARBA00022853"/>
    </source>
</evidence>
<evidence type="ECO:0000256" key="8">
    <source>
        <dbReference type="ARBA" id="ARBA00023242"/>
    </source>
</evidence>
<dbReference type="InterPro" id="IPR029063">
    <property type="entry name" value="SAM-dependent_MTases_sf"/>
</dbReference>
<accession>H8X3Y7</accession>
<evidence type="ECO:0000256" key="11">
    <source>
        <dbReference type="RuleBase" id="RU271113"/>
    </source>
</evidence>
<feature type="region of interest" description="Disordered" evidence="12">
    <location>
        <begin position="22"/>
        <end position="44"/>
    </location>
</feature>
<keyword evidence="8 11" id="KW-0539">Nucleus</keyword>
<feature type="region of interest" description="Disordered" evidence="12">
    <location>
        <begin position="833"/>
        <end position="863"/>
    </location>
</feature>
<dbReference type="PANTHER" id="PTHR21451">
    <property type="entry name" value="HISTONE H3 METHYLTRANSFERASE"/>
    <property type="match status" value="1"/>
</dbReference>
<evidence type="ECO:0000259" key="14">
    <source>
        <dbReference type="PROSITE" id="PS51569"/>
    </source>
</evidence>
<dbReference type="PROSITE" id="PS50090">
    <property type="entry name" value="MYB_LIKE"/>
    <property type="match status" value="3"/>
</dbReference>
<dbReference type="GeneID" id="14539318"/>
<dbReference type="Pfam" id="PF13921">
    <property type="entry name" value="Myb_DNA-bind_6"/>
    <property type="match status" value="2"/>
</dbReference>
<dbReference type="SUPFAM" id="SSF46689">
    <property type="entry name" value="Homeodomain-like"/>
    <property type="match status" value="4"/>
</dbReference>
<dbReference type="InterPro" id="IPR001005">
    <property type="entry name" value="SANT/Myb"/>
</dbReference>
<dbReference type="GO" id="GO:0000077">
    <property type="term" value="P:DNA damage checkpoint signaling"/>
    <property type="evidence" value="ECO:0007669"/>
    <property type="project" value="TreeGrafter"/>
</dbReference>
<dbReference type="Gene3D" id="1.10.10.60">
    <property type="entry name" value="Homeodomain-like"/>
    <property type="match status" value="1"/>
</dbReference>
<reference evidence="15 16" key="1">
    <citation type="journal article" date="2012" name="PLoS ONE">
        <title>Sequence and analysis of the genome of the pathogenic yeast Candida orthopsilosis.</title>
        <authorList>
            <person name="Riccombeni A."/>
            <person name="Vidanes G."/>
            <person name="Proux-Wera E."/>
            <person name="Wolfe K.H."/>
            <person name="Butler G."/>
        </authorList>
    </citation>
    <scope>NUCLEOTIDE SEQUENCE [LARGE SCALE GENOMIC DNA]</scope>
    <source>
        <strain evidence="15 16">Co 90-125</strain>
    </source>
</reference>
<dbReference type="SMART" id="SM00717">
    <property type="entry name" value="SANT"/>
    <property type="match status" value="4"/>
</dbReference>
<dbReference type="GO" id="GO:0006281">
    <property type="term" value="P:DNA repair"/>
    <property type="evidence" value="ECO:0007669"/>
    <property type="project" value="TreeGrafter"/>
</dbReference>
<protein>
    <recommendedName>
        <fullName evidence="3 11">Histone-lysine N-methyltransferase, H3 lysine-79 specific</fullName>
        <ecNumber evidence="2 11">2.1.1.360</ecNumber>
    </recommendedName>
    <alternativeName>
        <fullName evidence="9 11">Histone H3-K79 methyltransferase</fullName>
    </alternativeName>
</protein>
<name>H8X3Y7_CANO9</name>
<feature type="compositionally biased region" description="Polar residues" evidence="12">
    <location>
        <begin position="402"/>
        <end position="426"/>
    </location>
</feature>
<evidence type="ECO:0000256" key="9">
    <source>
        <dbReference type="ARBA" id="ARBA00029821"/>
    </source>
</evidence>
<feature type="domain" description="Myb-like" evidence="13">
    <location>
        <begin position="169"/>
        <end position="212"/>
    </location>
</feature>
<keyword evidence="7 11" id="KW-0156">Chromatin regulator</keyword>
<comment type="subcellular location">
    <subcellularLocation>
        <location evidence="1 11">Nucleus</location>
    </subcellularLocation>
</comment>
<dbReference type="GO" id="GO:0032259">
    <property type="term" value="P:methylation"/>
    <property type="evidence" value="ECO:0007669"/>
    <property type="project" value="UniProtKB-KW"/>
</dbReference>
<dbReference type="RefSeq" id="XP_003868679.1">
    <property type="nucleotide sequence ID" value="XM_003868631.1"/>
</dbReference>
<dbReference type="SUPFAM" id="SSF53335">
    <property type="entry name" value="S-adenosyl-L-methionine-dependent methyltransferases"/>
    <property type="match status" value="1"/>
</dbReference>
<comment type="similarity">
    <text evidence="11">Belongs to the class I-like SAM-binding methyltransferase superfamily. DOT1 family.</text>
</comment>
<dbReference type="GO" id="GO:0140956">
    <property type="term" value="F:histone H3K79 trimethyltransferase activity"/>
    <property type="evidence" value="ECO:0007669"/>
    <property type="project" value="UniProtKB-EC"/>
</dbReference>
<dbReference type="Proteomes" id="UP000005018">
    <property type="component" value="Chromosome 3"/>
</dbReference>
<evidence type="ECO:0000313" key="16">
    <source>
        <dbReference type="Proteomes" id="UP000005018"/>
    </source>
</evidence>
<evidence type="ECO:0000256" key="5">
    <source>
        <dbReference type="ARBA" id="ARBA00022679"/>
    </source>
</evidence>
<dbReference type="InterPro" id="IPR025789">
    <property type="entry name" value="DOT1_dom"/>
</dbReference>
<keyword evidence="5 11" id="KW-0808">Transferase</keyword>
<feature type="region of interest" description="Disordered" evidence="12">
    <location>
        <begin position="218"/>
        <end position="257"/>
    </location>
</feature>
<evidence type="ECO:0000256" key="2">
    <source>
        <dbReference type="ARBA" id="ARBA00012190"/>
    </source>
</evidence>
<evidence type="ECO:0000256" key="3">
    <source>
        <dbReference type="ARBA" id="ARBA00020987"/>
    </source>
</evidence>
<evidence type="ECO:0000256" key="1">
    <source>
        <dbReference type="ARBA" id="ARBA00004123"/>
    </source>
</evidence>
<evidence type="ECO:0000256" key="6">
    <source>
        <dbReference type="ARBA" id="ARBA00022691"/>
    </source>
</evidence>
<keyword evidence="16" id="KW-1185">Reference proteome</keyword>
<feature type="compositionally biased region" description="Low complexity" evidence="12">
    <location>
        <begin position="33"/>
        <end position="44"/>
    </location>
</feature>
<feature type="domain" description="Myb-like" evidence="13">
    <location>
        <begin position="435"/>
        <end position="485"/>
    </location>
</feature>
<evidence type="ECO:0000259" key="13">
    <source>
        <dbReference type="PROSITE" id="PS50090"/>
    </source>
</evidence>
<feature type="compositionally biased region" description="Basic residues" evidence="12">
    <location>
        <begin position="803"/>
        <end position="820"/>
    </location>
</feature>
<sequence>MKCWFDYLLGKDTTPKVEEELINNKSKQPRSHPTTMETSETTPSNLIRELACSDQPLSKIVNDHSETPWTQVMQVCREILSSGENSTNQLVERKIIVQQILHPNKQPTPDIELDTSIKDEVEAAITRLRRAGLDNSVIEKICSNSNSNVIKLISNNKTKYNNGKKIWQKWTQEEDRLLWMLRIEEKLEWDVIVSLIRSHSENACKHRINGMMLSDDVQHSSLEEEEEEEQVSTDRSSPTLQARITNRSSRVSNSEATSPISANARGWKWTPAEEKLLWESIIVRNLNWNTVLPLFPNRSESGVKAKLWDLKKKHVCTAPKSSHSPEKSFNRMRPITGDQHFSSEEDEEPHVRQFWTDEEDELLWELKTEKQLSWEDIVLHFEHRTQYSCQNRFARIFERFTTKQAPTTKNPSKLQTRTTNESSRATNGEADQHISTNTKRMKWTPEDEELLWELRELHNLDWNEIYPSFPNREHTAVQTKYFELRNKYGNIASKPKALSKKSIRASSKQRHTEIVKQIKRSASEPTEEEKLRECIEVDLTKGNLSYCFPNYAIGDLCTRIESHPDFVEKSLTIGEKSLMTEQVHKGDTVEEIYSDYPLRSKSFVDLKYKEIAYTSSRKIKFKTREERLLYEAGMAYLGSGPSKRSTRRSAGCDVDFDKLEELEQKASRIAPPPKPKIDPEVAAARAKARLEAQERKKAERRRIYELAKARRLANPRDYSKKSSSPLVSLNLIKQLSESAEYFQTVTGDRQKVQEGAKRKRTQTVLFSPVIEVKLKTRARQAQKWELRRKLKEEARLKRELQRKSKKLTTKKKRKLNKKGRHSFDDEYEEFSDFDLRSVEPESQPEEEEEENHISPFDPPDINADTLVPLNDRHLFFKSIYEQEENVTLPELEFRHLREDETAKQAMTTNDGSILYDDELAADVVGSHRKCYRDMPISFPQYSTTPASSSNGSTNINYANSVKIRFFLYPQHCESFVLAEPKDNELDPVHEIIKVFMIHYALYFDYSPTIKTYINELCHKLELAIEANDFSEFMYVIDTWNTLMLRLSPNEEAVARIMETGDDINAGARSLLNESEIRQVRNEDLNLEMFYNEICFESISPVYEPIQGEVEVIEDDVDADISIGKIEPPRNKSPQEREMNFIKPSHYKSDLFKRLREKTSLSRYAIQQILVRVYSRIVSTDSRKLRSYKAFTAEVYGELLPSFTSEVLEKVQLKPTQRFYDLGSGVGNTTLQAALEFGACCSGGCEIMDHASNLTTLQENLIQKHLAVFGLSPLNLKFALKQSFVNNEQVRQDCLASDVLIINNYLFDGDLNDAVGKLLYGIKPGTKIISLRNFISPRYRATFNTAFDFFSVEKHEMSDIMSVSWTANKVPYYISTVEETIRPEYLGREELLGELMLHAGMLSKSTTPSIGDVGDATRGIGRDYDEEDEGSESVHAMDVDGRGGDGVNGDGGESTPPTDHNSEPENDKN</sequence>